<keyword evidence="6" id="KW-1185">Reference proteome</keyword>
<proteinExistence type="predicted"/>
<organism evidence="5 6">
    <name type="scientific">Candidatus Enterococcus lowellii</name>
    <dbReference type="NCBI Taxonomy" id="2230877"/>
    <lineage>
        <taxon>Bacteria</taxon>
        <taxon>Bacillati</taxon>
        <taxon>Bacillota</taxon>
        <taxon>Bacilli</taxon>
        <taxon>Lactobacillales</taxon>
        <taxon>Enterococcaceae</taxon>
        <taxon>Enterococcus</taxon>
    </lineage>
</organism>
<sequence>MWLKMSDELFDGEEITLEEILDAREKRVSMQQKILETYPNSSLLVATMNIPGSIKNSIGLMAIFVEAVAYIEHQLADVVPNVRICHSKKTGAEYYLSVNLLPEKLKKKMIQIEETYKYGRLFDLDVIWFDEKLKNISRQVLKHPSRKCLICQKDAKECGRSRQHSIEELQNKIYEMVSIGKEQ</sequence>
<protein>
    <recommendedName>
        <fullName evidence="1">citrate lyase holo-[acyl-carrier protein] synthase</fullName>
        <ecNumber evidence="1">2.7.7.61</ecNumber>
    </recommendedName>
</protein>
<evidence type="ECO:0000256" key="2">
    <source>
        <dbReference type="ARBA" id="ARBA00022679"/>
    </source>
</evidence>
<gene>
    <name evidence="5" type="ORF">DOK78_002041</name>
</gene>
<dbReference type="EMBL" id="CP147251">
    <property type="protein sequence ID" value="WYJ77403.1"/>
    <property type="molecule type" value="Genomic_DNA"/>
</dbReference>
<dbReference type="InterPro" id="IPR005551">
    <property type="entry name" value="CitX"/>
</dbReference>
<accession>A0ABZ2SPD8</accession>
<dbReference type="Pfam" id="PF03802">
    <property type="entry name" value="CitX"/>
    <property type="match status" value="1"/>
</dbReference>
<dbReference type="EC" id="2.7.7.61" evidence="1"/>
<evidence type="ECO:0000313" key="6">
    <source>
        <dbReference type="Proteomes" id="UP000664701"/>
    </source>
</evidence>
<dbReference type="Proteomes" id="UP000664701">
    <property type="component" value="Chromosome"/>
</dbReference>
<evidence type="ECO:0000256" key="1">
    <source>
        <dbReference type="ARBA" id="ARBA00012524"/>
    </source>
</evidence>
<evidence type="ECO:0000256" key="4">
    <source>
        <dbReference type="ARBA" id="ARBA00048574"/>
    </source>
</evidence>
<evidence type="ECO:0000256" key="3">
    <source>
        <dbReference type="ARBA" id="ARBA00022695"/>
    </source>
</evidence>
<dbReference type="NCBIfam" id="TIGR03124">
    <property type="entry name" value="citrate_citX"/>
    <property type="match status" value="1"/>
</dbReference>
<reference evidence="5 6" key="1">
    <citation type="submission" date="2021-03" db="EMBL/GenBank/DDBJ databases">
        <authorList>
            <person name="Gilmore M.S."/>
            <person name="Schwartzman J."/>
            <person name="Van Tyne D."/>
            <person name="Martin M."/>
            <person name="Earl A.M."/>
            <person name="Manson A.L."/>
            <person name="Straub T."/>
            <person name="Salamzade R."/>
            <person name="Saavedra J."/>
            <person name="Lebreton F."/>
            <person name="Prichula J."/>
            <person name="Schaufler K."/>
            <person name="Gaca A."/>
            <person name="Sgardioli B."/>
            <person name="Wagenaar J."/>
            <person name="Strong T."/>
        </authorList>
    </citation>
    <scope>NUCLEOTIDE SEQUENCE [LARGE SCALE GENOMIC DNA]</scope>
    <source>
        <strain evidence="5 6">DIV2402</strain>
    </source>
</reference>
<name>A0ABZ2SPD8_9ENTE</name>
<keyword evidence="3" id="KW-0548">Nucleotidyltransferase</keyword>
<comment type="catalytic activity">
    <reaction evidence="4">
        <text>apo-[citrate lyase ACP] + 2'-(5''-triphospho-alpha-D-ribosyl)-3'-dephospho-CoA = holo-[citrate lyase ACP] + diphosphate</text>
        <dbReference type="Rhea" id="RHEA:16333"/>
        <dbReference type="Rhea" id="RHEA-COMP:10157"/>
        <dbReference type="Rhea" id="RHEA-COMP:10158"/>
        <dbReference type="ChEBI" id="CHEBI:29999"/>
        <dbReference type="ChEBI" id="CHEBI:33019"/>
        <dbReference type="ChEBI" id="CHEBI:61378"/>
        <dbReference type="ChEBI" id="CHEBI:82683"/>
        <dbReference type="EC" id="2.7.7.61"/>
    </reaction>
</comment>
<keyword evidence="2" id="KW-0808">Transferase</keyword>
<dbReference type="NCBIfam" id="NF002383">
    <property type="entry name" value="PRK01392.1"/>
    <property type="match status" value="1"/>
</dbReference>
<evidence type="ECO:0000313" key="5">
    <source>
        <dbReference type="EMBL" id="WYJ77403.1"/>
    </source>
</evidence>
<reference evidence="5 6" key="2">
    <citation type="submission" date="2024-03" db="EMBL/GenBank/DDBJ databases">
        <title>The Genome Sequence of Enterococcus sp. DIV2402.</title>
        <authorList>
            <consortium name="The Broad Institute Genomics Platform"/>
            <consortium name="The Broad Institute Microbial Omics Core"/>
            <consortium name="The Broad Institute Genomic Center for Infectious Diseases"/>
            <person name="Earl A."/>
            <person name="Manson A."/>
            <person name="Gilmore M."/>
            <person name="Schwartman J."/>
            <person name="Shea T."/>
            <person name="Abouelleil A."/>
            <person name="Cao P."/>
            <person name="Chapman S."/>
            <person name="Cusick C."/>
            <person name="Young S."/>
            <person name="Neafsey D."/>
            <person name="Nusbaum C."/>
            <person name="Birren B."/>
        </authorList>
    </citation>
    <scope>NUCLEOTIDE SEQUENCE [LARGE SCALE GENOMIC DNA]</scope>
    <source>
        <strain evidence="5 6">DIV2402</strain>
    </source>
</reference>